<dbReference type="Proteomes" id="UP000429484">
    <property type="component" value="Unassembled WGS sequence"/>
</dbReference>
<sequence>MAVRKGCMTSTTKAVSRIVPLDVQSARALGWTLTAGVAGNARPMIAPDIPDNRNQTPYQFRLAYFYLTKTIARYTNDVDLQATVEFTGPATPCGAAA</sequence>
<proteinExistence type="predicted"/>
<name>A0AAW9TQG7_RHIML</name>
<dbReference type="EMBL" id="WISR01000142">
    <property type="protein sequence ID" value="MQW33993.1"/>
    <property type="molecule type" value="Genomic_DNA"/>
</dbReference>
<reference evidence="1 2" key="1">
    <citation type="journal article" date="2013" name="Genome Biol.">
        <title>Comparative genomics of the core and accessory genomes of 48 Sinorhizobium strains comprising five genospecies.</title>
        <authorList>
            <person name="Sugawara M."/>
            <person name="Epstein B."/>
            <person name="Badgley B.D."/>
            <person name="Unno T."/>
            <person name="Xu L."/>
            <person name="Reese J."/>
            <person name="Gyaneshwar P."/>
            <person name="Denny R."/>
            <person name="Mudge J."/>
            <person name="Bharti A.K."/>
            <person name="Farmer A.D."/>
            <person name="May G.D."/>
            <person name="Woodward J.E."/>
            <person name="Medigue C."/>
            <person name="Vallenet D."/>
            <person name="Lajus A."/>
            <person name="Rouy Z."/>
            <person name="Martinez-Vaz B."/>
            <person name="Tiffin P."/>
            <person name="Young N.D."/>
            <person name="Sadowsky M.J."/>
        </authorList>
    </citation>
    <scope>NUCLEOTIDE SEQUENCE [LARGE SCALE GENOMIC DNA]</scope>
    <source>
        <strain evidence="1 2">N6B1</strain>
    </source>
</reference>
<dbReference type="AlphaFoldDB" id="A0AAW9TQG7"/>
<evidence type="ECO:0000313" key="1">
    <source>
        <dbReference type="EMBL" id="MQW33993.1"/>
    </source>
</evidence>
<protein>
    <submittedName>
        <fullName evidence="1">Uncharacterized protein</fullName>
    </submittedName>
</protein>
<comment type="caution">
    <text evidence="1">The sequence shown here is derived from an EMBL/GenBank/DDBJ whole genome shotgun (WGS) entry which is preliminary data.</text>
</comment>
<dbReference type="RefSeq" id="WP_153349777.1">
    <property type="nucleotide sequence ID" value="NZ_WISR01000142.1"/>
</dbReference>
<accession>A0AAW9TQG7</accession>
<evidence type="ECO:0000313" key="2">
    <source>
        <dbReference type="Proteomes" id="UP000429484"/>
    </source>
</evidence>
<organism evidence="1 2">
    <name type="scientific">Rhizobium meliloti</name>
    <name type="common">Ensifer meliloti</name>
    <name type="synonym">Sinorhizobium meliloti</name>
    <dbReference type="NCBI Taxonomy" id="382"/>
    <lineage>
        <taxon>Bacteria</taxon>
        <taxon>Pseudomonadati</taxon>
        <taxon>Pseudomonadota</taxon>
        <taxon>Alphaproteobacteria</taxon>
        <taxon>Hyphomicrobiales</taxon>
        <taxon>Rhizobiaceae</taxon>
        <taxon>Sinorhizobium/Ensifer group</taxon>
        <taxon>Sinorhizobium</taxon>
    </lineage>
</organism>
<gene>
    <name evidence="1" type="ORF">GHK53_14670</name>
</gene>